<evidence type="ECO:0000313" key="2">
    <source>
        <dbReference type="Proteomes" id="UP000194450"/>
    </source>
</evidence>
<keyword evidence="2" id="KW-1185">Reference proteome</keyword>
<name>A0A1Y6FWJ1_9GAMM</name>
<dbReference type="AlphaFoldDB" id="A0A1Y6FWJ1"/>
<sequence length="102" mass="11896">MDQIEEKLQQQLQDIYRQVVDADQYLDDIRKQGGAKFSDVFASDSIFTTSSNKFQPYLAETVQHFESWQADRDNEEKLQAVVLRLQLMLETLATLKVVRRAN</sequence>
<gene>
    <name evidence="1" type="ORF">SAMN06297229_2041</name>
</gene>
<dbReference type="Proteomes" id="UP000194450">
    <property type="component" value="Unassembled WGS sequence"/>
</dbReference>
<dbReference type="RefSeq" id="WP_086435167.1">
    <property type="nucleotide sequence ID" value="NZ_FXWH01000002.1"/>
</dbReference>
<reference evidence="2" key="1">
    <citation type="submission" date="2017-04" db="EMBL/GenBank/DDBJ databases">
        <authorList>
            <person name="Varghese N."/>
            <person name="Submissions S."/>
        </authorList>
    </citation>
    <scope>NUCLEOTIDE SEQUENCE [LARGE SCALE GENOMIC DNA]</scope>
</reference>
<dbReference type="EMBL" id="FXWH01000002">
    <property type="protein sequence ID" value="SMQ80130.1"/>
    <property type="molecule type" value="Genomic_DNA"/>
</dbReference>
<protein>
    <recommendedName>
        <fullName evidence="3">Prephenate dehydrogenase</fullName>
    </recommendedName>
</protein>
<accession>A0A1Y6FWJ1</accession>
<proteinExistence type="predicted"/>
<dbReference type="OrthoDB" id="7067468at2"/>
<evidence type="ECO:0000313" key="1">
    <source>
        <dbReference type="EMBL" id="SMQ80130.1"/>
    </source>
</evidence>
<organism evidence="1 2">
    <name type="scientific">Pseudidiomarina planktonica</name>
    <dbReference type="NCBI Taxonomy" id="1323738"/>
    <lineage>
        <taxon>Bacteria</taxon>
        <taxon>Pseudomonadati</taxon>
        <taxon>Pseudomonadota</taxon>
        <taxon>Gammaproteobacteria</taxon>
        <taxon>Alteromonadales</taxon>
        <taxon>Idiomarinaceae</taxon>
        <taxon>Pseudidiomarina</taxon>
    </lineage>
</organism>
<evidence type="ECO:0008006" key="3">
    <source>
        <dbReference type="Google" id="ProtNLM"/>
    </source>
</evidence>